<evidence type="ECO:0000313" key="1">
    <source>
        <dbReference type="EMBL" id="TCC08842.1"/>
    </source>
</evidence>
<name>A0A4R0HIN7_9ACTN</name>
<dbReference type="Gene3D" id="1.20.120.450">
    <property type="entry name" value="dinb family like domain"/>
    <property type="match status" value="1"/>
</dbReference>
<proteinExistence type="predicted"/>
<dbReference type="SUPFAM" id="SSF109854">
    <property type="entry name" value="DinB/YfiT-like putative metalloenzymes"/>
    <property type="match status" value="1"/>
</dbReference>
<reference evidence="1 2" key="1">
    <citation type="submission" date="2019-02" db="EMBL/GenBank/DDBJ databases">
        <title>Kribbella capetownensis sp. nov. and Kribbella speibonae sp. nov., isolated from soil.</title>
        <authorList>
            <person name="Curtis S.M."/>
            <person name="Norton I."/>
            <person name="Everest G.J."/>
            <person name="Meyers P.R."/>
        </authorList>
    </citation>
    <scope>NUCLEOTIDE SEQUENCE [LARGE SCALE GENOMIC DNA]</scope>
    <source>
        <strain evidence="1 2">KCTC 29219</strain>
    </source>
</reference>
<comment type="caution">
    <text evidence="1">The sequence shown here is derived from an EMBL/GenBank/DDBJ whole genome shotgun (WGS) entry which is preliminary data.</text>
</comment>
<dbReference type="InterPro" id="IPR034660">
    <property type="entry name" value="DinB/YfiT-like"/>
</dbReference>
<keyword evidence="2" id="KW-1185">Reference proteome</keyword>
<dbReference type="OrthoDB" id="4548523at2"/>
<dbReference type="Pfam" id="PF04978">
    <property type="entry name" value="MST"/>
    <property type="match status" value="1"/>
</dbReference>
<sequence length="149" mass="16921">MLSGWLDRQRATVRWKCTGLSEEQAELAVLPASPRMSVKTLVGHLRHVELGWFETSFLGVPQVGAKDPFKLSQPPEASLDHLLDEYDQQCERSRQIVADHQLDDLEAWAPEGIELVSLRWIVTHLIEETARHLGHLDVMRELIDGTTGY</sequence>
<evidence type="ECO:0000313" key="2">
    <source>
        <dbReference type="Proteomes" id="UP000292346"/>
    </source>
</evidence>
<protein>
    <submittedName>
        <fullName evidence="1">DinB family protein</fullName>
    </submittedName>
</protein>
<dbReference type="EMBL" id="SJJZ01000002">
    <property type="protein sequence ID" value="TCC08842.1"/>
    <property type="molecule type" value="Genomic_DNA"/>
</dbReference>
<organism evidence="1 2">
    <name type="scientific">Kribbella soli</name>
    <dbReference type="NCBI Taxonomy" id="1124743"/>
    <lineage>
        <taxon>Bacteria</taxon>
        <taxon>Bacillati</taxon>
        <taxon>Actinomycetota</taxon>
        <taxon>Actinomycetes</taxon>
        <taxon>Propionibacteriales</taxon>
        <taxon>Kribbellaceae</taxon>
        <taxon>Kribbella</taxon>
    </lineage>
</organism>
<dbReference type="Proteomes" id="UP000292346">
    <property type="component" value="Unassembled WGS sequence"/>
</dbReference>
<accession>A0A4R0HIN7</accession>
<gene>
    <name evidence="1" type="ORF">E0H45_20835</name>
</gene>
<dbReference type="AlphaFoldDB" id="A0A4R0HIN7"/>
<dbReference type="InterPro" id="IPR007061">
    <property type="entry name" value="MST-like"/>
</dbReference>